<comment type="caution">
    <text evidence="3">The sequence shown here is derived from an EMBL/GenBank/DDBJ whole genome shotgun (WGS) entry which is preliminary data.</text>
</comment>
<dbReference type="Proteomes" id="UP000824014">
    <property type="component" value="Unassembled WGS sequence"/>
</dbReference>
<evidence type="ECO:0000259" key="2">
    <source>
        <dbReference type="Pfam" id="PF13004"/>
    </source>
</evidence>
<dbReference type="PROSITE" id="PS51257">
    <property type="entry name" value="PROKAR_LIPOPROTEIN"/>
    <property type="match status" value="1"/>
</dbReference>
<feature type="domain" description="BACON" evidence="2">
    <location>
        <begin position="348"/>
        <end position="394"/>
    </location>
</feature>
<evidence type="ECO:0000313" key="4">
    <source>
        <dbReference type="Proteomes" id="UP000824014"/>
    </source>
</evidence>
<dbReference type="Gene3D" id="2.60.40.10">
    <property type="entry name" value="Immunoglobulins"/>
    <property type="match status" value="2"/>
</dbReference>
<protein>
    <recommendedName>
        <fullName evidence="2">BACON domain-containing protein</fullName>
    </recommendedName>
</protein>
<gene>
    <name evidence="3" type="ORF">H9816_05205</name>
</gene>
<evidence type="ECO:0000313" key="3">
    <source>
        <dbReference type="EMBL" id="HIZ15289.1"/>
    </source>
</evidence>
<dbReference type="InterPro" id="IPR013783">
    <property type="entry name" value="Ig-like_fold"/>
</dbReference>
<evidence type="ECO:0000256" key="1">
    <source>
        <dbReference type="SAM" id="SignalP"/>
    </source>
</evidence>
<proteinExistence type="predicted"/>
<organism evidence="3 4">
    <name type="scientific">Candidatus Tidjanibacter faecipullorum</name>
    <dbReference type="NCBI Taxonomy" id="2838766"/>
    <lineage>
        <taxon>Bacteria</taxon>
        <taxon>Pseudomonadati</taxon>
        <taxon>Bacteroidota</taxon>
        <taxon>Bacteroidia</taxon>
        <taxon>Bacteroidales</taxon>
        <taxon>Rikenellaceae</taxon>
        <taxon>Tidjanibacter</taxon>
    </lineage>
</organism>
<dbReference type="EMBL" id="DXCC01000017">
    <property type="protein sequence ID" value="HIZ15289.1"/>
    <property type="molecule type" value="Genomic_DNA"/>
</dbReference>
<sequence length="576" mass="60589">MKRTNFGKRFLRGLCRWAGLIGWAVAVGGCGSEPAAEVDPWLEVTPDMVSFGSDEVGIVRRVEVRSHAAAFSTRVVYYGQEQEWLEVVRDRAGVELAARTVNRGGEARHAAVTVEVAGTGPQTISVTQRGTDDGTDYGIQLEPSSLRLAASGQEATGVVRIVTAGDGVSAESGAGWCTVRLSGDLLQVTAGEHADRQARTCAVTVSNAQGETAELAVWQAGADDSPVVLEPDRLTFAASGTDLSRTVAVHTAGTGITAHTDAAWIALYLSGEWLSVTVEENGGAERQAEVTVSNAEGGRAVLAVQQEAGAFRLEPDRLQLGAGEPLSAVCTVSGGSEGLTARPDAACAAWLTALVEENRVTVTAAPNPAFVSRTGRVLLANAAGASGTLTVEQAGREWVELCGVWSWQSLMSAEGGEVSCAGTATLTRVSGEAYRLTGLAGEEVGALGVTDPVIRLACRDGRLGVVCGEAFGVGDTRYYFSGGVVFPSGEMVAWHDGAAFLELVPERVERDGAVYDRLVFAGTVTAAAEQFPDRPEVWGETGRVCYRYYRLVSFGGVQQAVPVETHRELVLERPAR</sequence>
<dbReference type="AlphaFoldDB" id="A0A9D2DEE6"/>
<keyword evidence="1" id="KW-0732">Signal</keyword>
<reference evidence="3" key="2">
    <citation type="submission" date="2021-04" db="EMBL/GenBank/DDBJ databases">
        <authorList>
            <person name="Gilroy R."/>
        </authorList>
    </citation>
    <scope>NUCLEOTIDE SEQUENCE</scope>
    <source>
        <strain evidence="3">ChiHjej11B10-19426</strain>
    </source>
</reference>
<feature type="signal peptide" evidence="1">
    <location>
        <begin position="1"/>
        <end position="26"/>
    </location>
</feature>
<feature type="chain" id="PRO_5039248414" description="BACON domain-containing protein" evidence="1">
    <location>
        <begin position="27"/>
        <end position="576"/>
    </location>
</feature>
<name>A0A9D2DEE6_9BACT</name>
<dbReference type="InterPro" id="IPR024361">
    <property type="entry name" value="BACON"/>
</dbReference>
<accession>A0A9D2DEE6</accession>
<dbReference type="Pfam" id="PF13004">
    <property type="entry name" value="BACON"/>
    <property type="match status" value="1"/>
</dbReference>
<reference evidence="3" key="1">
    <citation type="journal article" date="2021" name="PeerJ">
        <title>Extensive microbial diversity within the chicken gut microbiome revealed by metagenomics and culture.</title>
        <authorList>
            <person name="Gilroy R."/>
            <person name="Ravi A."/>
            <person name="Getino M."/>
            <person name="Pursley I."/>
            <person name="Horton D.L."/>
            <person name="Alikhan N.F."/>
            <person name="Baker D."/>
            <person name="Gharbi K."/>
            <person name="Hall N."/>
            <person name="Watson M."/>
            <person name="Adriaenssens E.M."/>
            <person name="Foster-Nyarko E."/>
            <person name="Jarju S."/>
            <person name="Secka A."/>
            <person name="Antonio M."/>
            <person name="Oren A."/>
            <person name="Chaudhuri R.R."/>
            <person name="La Ragione R."/>
            <person name="Hildebrand F."/>
            <person name="Pallen M.J."/>
        </authorList>
    </citation>
    <scope>NUCLEOTIDE SEQUENCE</scope>
    <source>
        <strain evidence="3">ChiHjej11B10-19426</strain>
    </source>
</reference>